<sequence>MRVFCNGFNLYGQLDQRELVLEKFTEVFADNPIRDVCINHSFSALRTNNYLSIYFKNKEKCINNCGKIVQASSNDDRLLFLNDLGKLFKVELITNFDLVHEIPNILNSEDPEEQIINVCCGSKLSVAYSNKGRLFSIPHKLIFENVDIIDIKCGREHCLLLDTFGNVFTFGRGSKDGDLYTWGWNGNGQLGMGKQGDEENYVSVMATPLAVDFSDSQRNAMKVACGNRHTIVLLGE</sequence>
<dbReference type="AlphaFoldDB" id="A0AAV8ZSA5"/>
<dbReference type="Pfam" id="PF00415">
    <property type="entry name" value="RCC1"/>
    <property type="match status" value="1"/>
</dbReference>
<dbReference type="Gene3D" id="2.130.10.30">
    <property type="entry name" value="Regulator of chromosome condensation 1/beta-lactamase-inhibitor protein II"/>
    <property type="match status" value="2"/>
</dbReference>
<gene>
    <name evidence="2" type="ORF">NQ314_002437</name>
</gene>
<evidence type="ECO:0000313" key="3">
    <source>
        <dbReference type="Proteomes" id="UP001162156"/>
    </source>
</evidence>
<protein>
    <submittedName>
        <fullName evidence="2">Uncharacterized protein</fullName>
    </submittedName>
</protein>
<evidence type="ECO:0000256" key="1">
    <source>
        <dbReference type="PROSITE-ProRule" id="PRU00235"/>
    </source>
</evidence>
<dbReference type="InterPro" id="IPR009091">
    <property type="entry name" value="RCC1/BLIP-II"/>
</dbReference>
<dbReference type="PROSITE" id="PS00626">
    <property type="entry name" value="RCC1_2"/>
    <property type="match status" value="1"/>
</dbReference>
<dbReference type="PROSITE" id="PS50012">
    <property type="entry name" value="RCC1_3"/>
    <property type="match status" value="1"/>
</dbReference>
<dbReference type="PANTHER" id="PTHR46849">
    <property type="entry name" value="RCC1 DOMAIN-CONTAINING PROTEIN 1"/>
    <property type="match status" value="1"/>
</dbReference>
<dbReference type="EMBL" id="JANEYF010000753">
    <property type="protein sequence ID" value="KAJ8968178.1"/>
    <property type="molecule type" value="Genomic_DNA"/>
</dbReference>
<dbReference type="InterPro" id="IPR000408">
    <property type="entry name" value="Reg_chr_condens"/>
</dbReference>
<dbReference type="Proteomes" id="UP001162156">
    <property type="component" value="Unassembled WGS sequence"/>
</dbReference>
<evidence type="ECO:0000313" key="2">
    <source>
        <dbReference type="EMBL" id="KAJ8968178.1"/>
    </source>
</evidence>
<feature type="repeat" description="RCC1" evidence="1">
    <location>
        <begin position="177"/>
        <end position="236"/>
    </location>
</feature>
<dbReference type="SUPFAM" id="SSF50985">
    <property type="entry name" value="RCC1/BLIP-II"/>
    <property type="match status" value="1"/>
</dbReference>
<organism evidence="2 3">
    <name type="scientific">Rhamnusium bicolor</name>
    <dbReference type="NCBI Taxonomy" id="1586634"/>
    <lineage>
        <taxon>Eukaryota</taxon>
        <taxon>Metazoa</taxon>
        <taxon>Ecdysozoa</taxon>
        <taxon>Arthropoda</taxon>
        <taxon>Hexapoda</taxon>
        <taxon>Insecta</taxon>
        <taxon>Pterygota</taxon>
        <taxon>Neoptera</taxon>
        <taxon>Endopterygota</taxon>
        <taxon>Coleoptera</taxon>
        <taxon>Polyphaga</taxon>
        <taxon>Cucujiformia</taxon>
        <taxon>Chrysomeloidea</taxon>
        <taxon>Cerambycidae</taxon>
        <taxon>Lepturinae</taxon>
        <taxon>Rhagiini</taxon>
        <taxon>Rhamnusium</taxon>
    </lineage>
</organism>
<reference evidence="2" key="1">
    <citation type="journal article" date="2023" name="Insect Mol. Biol.">
        <title>Genome sequencing provides insights into the evolution of gene families encoding plant cell wall-degrading enzymes in longhorned beetles.</title>
        <authorList>
            <person name="Shin N.R."/>
            <person name="Okamura Y."/>
            <person name="Kirsch R."/>
            <person name="Pauchet Y."/>
        </authorList>
    </citation>
    <scope>NUCLEOTIDE SEQUENCE</scope>
    <source>
        <strain evidence="2">RBIC_L_NR</strain>
    </source>
</reference>
<accession>A0AAV8ZSA5</accession>
<dbReference type="InterPro" id="IPR052830">
    <property type="entry name" value="RCC1_domain-containing"/>
</dbReference>
<name>A0AAV8ZSA5_9CUCU</name>
<comment type="caution">
    <text evidence="2">The sequence shown here is derived from an EMBL/GenBank/DDBJ whole genome shotgun (WGS) entry which is preliminary data.</text>
</comment>
<keyword evidence="3" id="KW-1185">Reference proteome</keyword>
<dbReference type="PANTHER" id="PTHR46849:SF1">
    <property type="entry name" value="RCC1 DOMAIN-CONTAINING PROTEIN 1"/>
    <property type="match status" value="1"/>
</dbReference>
<proteinExistence type="predicted"/>